<protein>
    <submittedName>
        <fullName evidence="1">Uncharacterized protein</fullName>
    </submittedName>
</protein>
<sequence>MGKIEKIYENLKTNNENLPQEVHFFFNWLLMSNLEIITESRFTTVFIIKMLYAFMCGAHLDSIINEIRELEKPSKHYKRMKPATKFIKQPLEGLWHKHYEQVGLKSMAMNIKQQMGLNNKQQKIFNNTFFKEFCDIFNNSEIPQDKRIEALGYLCSGKQYIDRINDGKLTGEWIIYHHCNGKNYYLNVGNHSDGDDALAQEIREIALFEFPFFKGSLPIFD</sequence>
<dbReference type="AlphaFoldDB" id="A0A385ESW1"/>
<evidence type="ECO:0000313" key="1">
    <source>
        <dbReference type="EMBL" id="AXQ89351.1"/>
    </source>
</evidence>
<reference evidence="1" key="1">
    <citation type="submission" date="2018-08" db="EMBL/GenBank/DDBJ databases">
        <title>Complete genome sequence of Acinetobacter baumannii strain WM99c.</title>
        <authorList>
            <person name="Nigro S.J."/>
            <person name="Wick R.R."/>
            <person name="Holt K.E."/>
            <person name="Hall R.M."/>
        </authorList>
    </citation>
    <scope>NUCLEOTIDE SEQUENCE</scope>
    <source>
        <strain evidence="1">WM99c</strain>
    </source>
</reference>
<dbReference type="RefSeq" id="WP_000515964.1">
    <property type="nucleotide sequence ID" value="NZ_AERY01000004.1"/>
</dbReference>
<accession>A0A385ESW1</accession>
<dbReference type="EMBL" id="CP031743">
    <property type="protein sequence ID" value="AXQ89351.1"/>
    <property type="molecule type" value="Genomic_DNA"/>
</dbReference>
<organism evidence="1">
    <name type="scientific">Acinetobacter baumannii WM99c</name>
    <dbReference type="NCBI Taxonomy" id="945555"/>
    <lineage>
        <taxon>Bacteria</taxon>
        <taxon>Pseudomonadati</taxon>
        <taxon>Pseudomonadota</taxon>
        <taxon>Gammaproteobacteria</taxon>
        <taxon>Moraxellales</taxon>
        <taxon>Moraxellaceae</taxon>
        <taxon>Acinetobacter</taxon>
        <taxon>Acinetobacter calcoaceticus/baumannii complex</taxon>
    </lineage>
</organism>
<proteinExistence type="predicted"/>
<gene>
    <name evidence="1" type="ORF">BSF95_00956</name>
</gene>
<name>A0A385ESW1_ACIBA</name>